<organism evidence="1 2">
    <name type="scientific">Bacillus phage Eyuki</name>
    <dbReference type="NCBI Taxonomy" id="1690431"/>
    <lineage>
        <taxon>Viruses</taxon>
        <taxon>Duplodnaviria</taxon>
        <taxon>Heunggongvirae</taxon>
        <taxon>Uroviricota</taxon>
        <taxon>Caudoviricetes</taxon>
        <taxon>Herelleviridae</taxon>
        <taxon>Bastillevirinae</taxon>
        <taxon>Wphvirus</taxon>
        <taxon>Wphvirus megatron</taxon>
    </lineage>
</organism>
<sequence length="46" mass="5264">MVKREGIYINTHPKNYVKTATMNIGGCIIERTSIQDIKEETLARRA</sequence>
<reference evidence="1 2" key="1">
    <citation type="journal article" date="2015" name="Genome Announc.">
        <title>Genome Sequences of Two Bacillus cereus Group Bacteriophages, Eyuki and AvesoBmore.</title>
        <authorList>
            <person name="Erill I."/>
            <person name="Caruso S.M."/>
        </authorList>
    </citation>
    <scope>NUCLEOTIDE SEQUENCE [LARGE SCALE GENOMIC DNA]</scope>
</reference>
<evidence type="ECO:0000313" key="1">
    <source>
        <dbReference type="EMBL" id="ALA46578.1"/>
    </source>
</evidence>
<evidence type="ECO:0000313" key="2">
    <source>
        <dbReference type="Proteomes" id="UP000203939"/>
    </source>
</evidence>
<dbReference type="EMBL" id="KT207918">
    <property type="protein sequence ID" value="ALA46578.1"/>
    <property type="molecule type" value="Genomic_DNA"/>
</dbReference>
<dbReference type="Proteomes" id="UP000203939">
    <property type="component" value="Segment"/>
</dbReference>
<dbReference type="RefSeq" id="YP_009211960.1">
    <property type="nucleotide sequence ID" value="NC_028944.1"/>
</dbReference>
<protein>
    <submittedName>
        <fullName evidence="1">Uncharacterized protein</fullName>
    </submittedName>
</protein>
<name>A0A0K2FKD0_9CAUD</name>
<gene>
    <name evidence="1" type="ORF">EYUKI_20</name>
</gene>
<dbReference type="KEGG" id="vg:26638498"/>
<accession>A0A0K2FKD0</accession>
<proteinExistence type="predicted"/>